<keyword evidence="2" id="KW-1185">Reference proteome</keyword>
<protein>
    <submittedName>
        <fullName evidence="1">Uncharacterized protein</fullName>
    </submittedName>
</protein>
<comment type="caution">
    <text evidence="1">The sequence shown here is derived from an EMBL/GenBank/DDBJ whole genome shotgun (WGS) entry which is preliminary data.</text>
</comment>
<evidence type="ECO:0000313" key="2">
    <source>
        <dbReference type="Proteomes" id="UP001469553"/>
    </source>
</evidence>
<accession>A0ABV1A8V9</accession>
<dbReference type="EMBL" id="JAHRIP010085774">
    <property type="protein sequence ID" value="MEQ2314815.1"/>
    <property type="molecule type" value="Genomic_DNA"/>
</dbReference>
<organism evidence="1 2">
    <name type="scientific">Ameca splendens</name>
    <dbReference type="NCBI Taxonomy" id="208324"/>
    <lineage>
        <taxon>Eukaryota</taxon>
        <taxon>Metazoa</taxon>
        <taxon>Chordata</taxon>
        <taxon>Craniata</taxon>
        <taxon>Vertebrata</taxon>
        <taxon>Euteleostomi</taxon>
        <taxon>Actinopterygii</taxon>
        <taxon>Neopterygii</taxon>
        <taxon>Teleostei</taxon>
        <taxon>Neoteleostei</taxon>
        <taxon>Acanthomorphata</taxon>
        <taxon>Ovalentaria</taxon>
        <taxon>Atherinomorphae</taxon>
        <taxon>Cyprinodontiformes</taxon>
        <taxon>Goodeidae</taxon>
        <taxon>Ameca</taxon>
    </lineage>
</organism>
<evidence type="ECO:0000313" key="1">
    <source>
        <dbReference type="EMBL" id="MEQ2314815.1"/>
    </source>
</evidence>
<dbReference type="Proteomes" id="UP001469553">
    <property type="component" value="Unassembled WGS sequence"/>
</dbReference>
<sequence length="106" mass="11716">MPAGIPITVSQSFSTASSIVGRGEAGAALQQSMSERRCRPCTGRQSIAGHISITLSSKSQNNIQKSRASFLRSEISFFFYCAETINMKFKTNFLLCQEQLIFQKLT</sequence>
<proteinExistence type="predicted"/>
<name>A0ABV1A8V9_9TELE</name>
<reference evidence="1 2" key="1">
    <citation type="submission" date="2021-06" db="EMBL/GenBank/DDBJ databases">
        <authorList>
            <person name="Palmer J.M."/>
        </authorList>
    </citation>
    <scope>NUCLEOTIDE SEQUENCE [LARGE SCALE GENOMIC DNA]</scope>
    <source>
        <strain evidence="1 2">AS_MEX2019</strain>
        <tissue evidence="1">Muscle</tissue>
    </source>
</reference>
<gene>
    <name evidence="1" type="ORF">AMECASPLE_015862</name>
</gene>